<dbReference type="Proteomes" id="UP001321749">
    <property type="component" value="Unassembled WGS sequence"/>
</dbReference>
<feature type="region of interest" description="Disordered" evidence="1">
    <location>
        <begin position="123"/>
        <end position="142"/>
    </location>
</feature>
<accession>A0AAV9HRC1</accession>
<comment type="caution">
    <text evidence="2">The sequence shown here is derived from an EMBL/GenBank/DDBJ whole genome shotgun (WGS) entry which is preliminary data.</text>
</comment>
<name>A0AAV9HRC1_9PEZI</name>
<proteinExistence type="predicted"/>
<protein>
    <submittedName>
        <fullName evidence="2">Uncharacterized protein</fullName>
    </submittedName>
</protein>
<organism evidence="2 3">
    <name type="scientific">Cladorrhinum samala</name>
    <dbReference type="NCBI Taxonomy" id="585594"/>
    <lineage>
        <taxon>Eukaryota</taxon>
        <taxon>Fungi</taxon>
        <taxon>Dikarya</taxon>
        <taxon>Ascomycota</taxon>
        <taxon>Pezizomycotina</taxon>
        <taxon>Sordariomycetes</taxon>
        <taxon>Sordariomycetidae</taxon>
        <taxon>Sordariales</taxon>
        <taxon>Podosporaceae</taxon>
        <taxon>Cladorrhinum</taxon>
    </lineage>
</organism>
<evidence type="ECO:0000313" key="3">
    <source>
        <dbReference type="Proteomes" id="UP001321749"/>
    </source>
</evidence>
<reference evidence="2" key="2">
    <citation type="submission" date="2023-06" db="EMBL/GenBank/DDBJ databases">
        <authorList>
            <consortium name="Lawrence Berkeley National Laboratory"/>
            <person name="Mondo S.J."/>
            <person name="Hensen N."/>
            <person name="Bonometti L."/>
            <person name="Westerberg I."/>
            <person name="Brannstrom I.O."/>
            <person name="Guillou S."/>
            <person name="Cros-Aarteil S."/>
            <person name="Calhoun S."/>
            <person name="Haridas S."/>
            <person name="Kuo A."/>
            <person name="Pangilinan J."/>
            <person name="Riley R."/>
            <person name="Labutti K."/>
            <person name="Andreopoulos B."/>
            <person name="Lipzen A."/>
            <person name="Chen C."/>
            <person name="Yanf M."/>
            <person name="Daum C."/>
            <person name="Ng V."/>
            <person name="Clum A."/>
            <person name="Steindorff A."/>
            <person name="Ohm R."/>
            <person name="Martin F."/>
            <person name="Silar P."/>
            <person name="Natvig D."/>
            <person name="Lalanne C."/>
            <person name="Gautier V."/>
            <person name="Ament-Velasquez S.L."/>
            <person name="Kruys A."/>
            <person name="Hutchinson M.I."/>
            <person name="Powell A.J."/>
            <person name="Barry K."/>
            <person name="Miller A.N."/>
            <person name="Grigoriev I.V."/>
            <person name="Debuchy R."/>
            <person name="Gladieux P."/>
            <person name="Thoren M.H."/>
            <person name="Johannesson H."/>
        </authorList>
    </citation>
    <scope>NUCLEOTIDE SEQUENCE</scope>
    <source>
        <strain evidence="2">PSN324</strain>
    </source>
</reference>
<keyword evidence="3" id="KW-1185">Reference proteome</keyword>
<reference evidence="2" key="1">
    <citation type="journal article" date="2023" name="Mol. Phylogenet. Evol.">
        <title>Genome-scale phylogeny and comparative genomics of the fungal order Sordariales.</title>
        <authorList>
            <person name="Hensen N."/>
            <person name="Bonometti L."/>
            <person name="Westerberg I."/>
            <person name="Brannstrom I.O."/>
            <person name="Guillou S."/>
            <person name="Cros-Aarteil S."/>
            <person name="Calhoun S."/>
            <person name="Haridas S."/>
            <person name="Kuo A."/>
            <person name="Mondo S."/>
            <person name="Pangilinan J."/>
            <person name="Riley R."/>
            <person name="LaButti K."/>
            <person name="Andreopoulos B."/>
            <person name="Lipzen A."/>
            <person name="Chen C."/>
            <person name="Yan M."/>
            <person name="Daum C."/>
            <person name="Ng V."/>
            <person name="Clum A."/>
            <person name="Steindorff A."/>
            <person name="Ohm R.A."/>
            <person name="Martin F."/>
            <person name="Silar P."/>
            <person name="Natvig D.O."/>
            <person name="Lalanne C."/>
            <person name="Gautier V."/>
            <person name="Ament-Velasquez S.L."/>
            <person name="Kruys A."/>
            <person name="Hutchinson M.I."/>
            <person name="Powell A.J."/>
            <person name="Barry K."/>
            <person name="Miller A.N."/>
            <person name="Grigoriev I.V."/>
            <person name="Debuchy R."/>
            <person name="Gladieux P."/>
            <person name="Hiltunen Thoren M."/>
            <person name="Johannesson H."/>
        </authorList>
    </citation>
    <scope>NUCLEOTIDE SEQUENCE</scope>
    <source>
        <strain evidence="2">PSN324</strain>
    </source>
</reference>
<gene>
    <name evidence="2" type="ORF">QBC42DRAFT_326833</name>
</gene>
<evidence type="ECO:0000313" key="2">
    <source>
        <dbReference type="EMBL" id="KAK4462614.1"/>
    </source>
</evidence>
<sequence length="142" mass="15400">MEWTKEQYNKQYEKWVPWLEDMYLYYFTRDNKASYSTRDNLDKTKVTGIKQVDTLQGGVNDLVANQVGQDGLGRPVGDLLSKEGLTRAERRGKQENGGYLPEAGGPVSQVGDSVISGVASGADAAGEGMKKAGGLFGFGKGE</sequence>
<evidence type="ECO:0000256" key="1">
    <source>
        <dbReference type="SAM" id="MobiDB-lite"/>
    </source>
</evidence>
<feature type="region of interest" description="Disordered" evidence="1">
    <location>
        <begin position="73"/>
        <end position="107"/>
    </location>
</feature>
<feature type="compositionally biased region" description="Basic and acidic residues" evidence="1">
    <location>
        <begin position="80"/>
        <end position="94"/>
    </location>
</feature>
<dbReference type="EMBL" id="MU864970">
    <property type="protein sequence ID" value="KAK4462614.1"/>
    <property type="molecule type" value="Genomic_DNA"/>
</dbReference>
<dbReference type="AlphaFoldDB" id="A0AAV9HRC1"/>